<dbReference type="RefSeq" id="WP_107032156.1">
    <property type="nucleotide sequence ID" value="NZ_CAOLSD010000013.1"/>
</dbReference>
<evidence type="ECO:0000313" key="3">
    <source>
        <dbReference type="EMBL" id="PWB02499.1"/>
    </source>
</evidence>
<dbReference type="SUPFAM" id="SSF53756">
    <property type="entry name" value="UDP-Glycosyltransferase/glycogen phosphorylase"/>
    <property type="match status" value="1"/>
</dbReference>
<dbReference type="GO" id="GO:0016757">
    <property type="term" value="F:glycosyltransferase activity"/>
    <property type="evidence" value="ECO:0007669"/>
    <property type="project" value="InterPro"/>
</dbReference>
<sequence>MKIAVSADCFASFTSGFPVRGMMLELIKLNPEIQFQLYYTLRPWPENLADFYDEINSQPNVEVRYFKDSRKVIALKRLLGLKYVEFDNDVACFLNPGNPEYIRGFHGPTICSLADLSTIKGISTNRHALFFKYWGRVTWEYILPTFSKIVTISDYTKRDVIEFFPKVKNKLITIHNGISTIWFDESCEASDGQLERLGVPRSYFIWWGFVSRRKNISNLIAAYKKARKSNPDLPKLLLVGAIADHMSEIKKELDDDIVNIPFQNDAVLKSLVKNSRGLIFPSWYEGFGLPVIEAFSQGVNVACSNITSLPEVAGGHAILFDPASIDEMADAIIRLSRHESKSQVLIDYARQFSYRRAAENYMRIIKEIAV</sequence>
<dbReference type="Pfam" id="PF00534">
    <property type="entry name" value="Glycos_transf_1"/>
    <property type="match status" value="1"/>
</dbReference>
<keyword evidence="4" id="KW-1185">Reference proteome</keyword>
<dbReference type="CDD" id="cd03809">
    <property type="entry name" value="GT4_MtfB-like"/>
    <property type="match status" value="1"/>
</dbReference>
<dbReference type="AlphaFoldDB" id="A0A2V1INQ8"/>
<evidence type="ECO:0000256" key="1">
    <source>
        <dbReference type="ARBA" id="ARBA00022679"/>
    </source>
</evidence>
<dbReference type="Gene3D" id="3.40.50.2000">
    <property type="entry name" value="Glycogen Phosphorylase B"/>
    <property type="match status" value="2"/>
</dbReference>
<feature type="domain" description="Glycosyl transferase family 1" evidence="2">
    <location>
        <begin position="205"/>
        <end position="351"/>
    </location>
</feature>
<dbReference type="InterPro" id="IPR001296">
    <property type="entry name" value="Glyco_trans_1"/>
</dbReference>
<accession>A0A2V1INQ8</accession>
<organism evidence="3 4">
    <name type="scientific">Duncaniella muris</name>
    <dbReference type="NCBI Taxonomy" id="2094150"/>
    <lineage>
        <taxon>Bacteria</taxon>
        <taxon>Pseudomonadati</taxon>
        <taxon>Bacteroidota</taxon>
        <taxon>Bacteroidia</taxon>
        <taxon>Bacteroidales</taxon>
        <taxon>Muribaculaceae</taxon>
        <taxon>Duncaniella</taxon>
    </lineage>
</organism>
<comment type="caution">
    <text evidence="3">The sequence shown here is derived from an EMBL/GenBank/DDBJ whole genome shotgun (WGS) entry which is preliminary data.</text>
</comment>
<evidence type="ECO:0000259" key="2">
    <source>
        <dbReference type="Pfam" id="PF00534"/>
    </source>
</evidence>
<proteinExistence type="predicted"/>
<gene>
    <name evidence="3" type="ORF">C5O23_06570</name>
</gene>
<reference evidence="4" key="1">
    <citation type="submission" date="2018-02" db="EMBL/GenBank/DDBJ databases">
        <authorList>
            <person name="Clavel T."/>
            <person name="Strowig T."/>
        </authorList>
    </citation>
    <scope>NUCLEOTIDE SEQUENCE [LARGE SCALE GENOMIC DNA]</scope>
    <source>
        <strain evidence="4">DSM 103720</strain>
    </source>
</reference>
<name>A0A2V1INQ8_9BACT</name>
<evidence type="ECO:0000313" key="4">
    <source>
        <dbReference type="Proteomes" id="UP000244905"/>
    </source>
</evidence>
<dbReference type="PANTHER" id="PTHR46401:SF2">
    <property type="entry name" value="GLYCOSYLTRANSFERASE WBBK-RELATED"/>
    <property type="match status" value="1"/>
</dbReference>
<dbReference type="Proteomes" id="UP000244905">
    <property type="component" value="Unassembled WGS sequence"/>
</dbReference>
<dbReference type="PANTHER" id="PTHR46401">
    <property type="entry name" value="GLYCOSYLTRANSFERASE WBBK-RELATED"/>
    <property type="match status" value="1"/>
</dbReference>
<keyword evidence="1 3" id="KW-0808">Transferase</keyword>
<dbReference type="GeneID" id="82526006"/>
<protein>
    <submittedName>
        <fullName evidence="3">Glycosyltransferase family 1 protein</fullName>
    </submittedName>
</protein>
<dbReference type="EMBL" id="PUEC01000012">
    <property type="protein sequence ID" value="PWB02499.1"/>
    <property type="molecule type" value="Genomic_DNA"/>
</dbReference>